<keyword evidence="2" id="KW-0812">Transmembrane</keyword>
<name>A0ABV3QTU6_9HYPH</name>
<proteinExistence type="predicted"/>
<reference evidence="3 4" key="1">
    <citation type="submission" date="2024-06" db="EMBL/GenBank/DDBJ databases">
        <authorList>
            <person name="Tuo L."/>
        </authorList>
    </citation>
    <scope>NUCLEOTIDE SEQUENCE [LARGE SCALE GENOMIC DNA]</scope>
    <source>
        <strain evidence="3 4">ZMM04-5</strain>
    </source>
</reference>
<evidence type="ECO:0000313" key="3">
    <source>
        <dbReference type="EMBL" id="MEW9804494.1"/>
    </source>
</evidence>
<keyword evidence="2" id="KW-1133">Transmembrane helix</keyword>
<dbReference type="Proteomes" id="UP001556196">
    <property type="component" value="Unassembled WGS sequence"/>
</dbReference>
<organism evidence="3 4">
    <name type="scientific">Mesorhizobium marinum</name>
    <dbReference type="NCBI Taxonomy" id="3228790"/>
    <lineage>
        <taxon>Bacteria</taxon>
        <taxon>Pseudomonadati</taxon>
        <taxon>Pseudomonadota</taxon>
        <taxon>Alphaproteobacteria</taxon>
        <taxon>Hyphomicrobiales</taxon>
        <taxon>Phyllobacteriaceae</taxon>
        <taxon>Mesorhizobium</taxon>
    </lineage>
</organism>
<evidence type="ECO:0000313" key="4">
    <source>
        <dbReference type="Proteomes" id="UP001556196"/>
    </source>
</evidence>
<sequence length="199" mass="20031">MRTVNASFDFHDEVTAAVDGLTDMGIASSNIDVVTLRRGLVSDVATAAGIGSAVGILAGIGAFAISGEGLSAGLMWLVPVALGIGAGGLCGGLIGWLNAGPGDPGRVDPALEASHTGATLVAARVHDDEVAEALALLRQCGAMDAAAGRARYAADGWDGFGAQDIWEDDIGREEAGESGWPAASPRASDASSMRHASFR</sequence>
<feature type="region of interest" description="Disordered" evidence="1">
    <location>
        <begin position="168"/>
        <end position="199"/>
    </location>
</feature>
<comment type="caution">
    <text evidence="3">The sequence shown here is derived from an EMBL/GenBank/DDBJ whole genome shotgun (WGS) entry which is preliminary data.</text>
</comment>
<evidence type="ECO:0008006" key="5">
    <source>
        <dbReference type="Google" id="ProtNLM"/>
    </source>
</evidence>
<feature type="transmembrane region" description="Helical" evidence="2">
    <location>
        <begin position="44"/>
        <end position="67"/>
    </location>
</feature>
<dbReference type="EMBL" id="JBFOCI010000001">
    <property type="protein sequence ID" value="MEW9804494.1"/>
    <property type="molecule type" value="Genomic_DNA"/>
</dbReference>
<keyword evidence="2" id="KW-0472">Membrane</keyword>
<feature type="compositionally biased region" description="Low complexity" evidence="1">
    <location>
        <begin position="181"/>
        <end position="191"/>
    </location>
</feature>
<accession>A0ABV3QTU6</accession>
<evidence type="ECO:0000256" key="1">
    <source>
        <dbReference type="SAM" id="MobiDB-lite"/>
    </source>
</evidence>
<protein>
    <recommendedName>
        <fullName evidence="5">Glycine zipper family protein</fullName>
    </recommendedName>
</protein>
<keyword evidence="4" id="KW-1185">Reference proteome</keyword>
<evidence type="ECO:0000256" key="2">
    <source>
        <dbReference type="SAM" id="Phobius"/>
    </source>
</evidence>
<dbReference type="RefSeq" id="WP_367721547.1">
    <property type="nucleotide sequence ID" value="NZ_JBFOCI010000001.1"/>
</dbReference>
<feature type="transmembrane region" description="Helical" evidence="2">
    <location>
        <begin position="73"/>
        <end position="97"/>
    </location>
</feature>
<gene>
    <name evidence="3" type="ORF">ABUE31_00660</name>
</gene>